<accession>A0A6J5LLT0</accession>
<name>A0A6J5LLT0_9CAUD</name>
<proteinExistence type="predicted"/>
<dbReference type="EMBL" id="LR796294">
    <property type="protein sequence ID" value="CAB4135215.1"/>
    <property type="molecule type" value="Genomic_DNA"/>
</dbReference>
<feature type="compositionally biased region" description="Polar residues" evidence="1">
    <location>
        <begin position="24"/>
        <end position="34"/>
    </location>
</feature>
<gene>
    <name evidence="2" type="ORF">UFOVP127_65</name>
    <name evidence="3" type="ORF">UFOVP276_171</name>
</gene>
<evidence type="ECO:0000313" key="3">
    <source>
        <dbReference type="EMBL" id="CAB4135215.1"/>
    </source>
</evidence>
<organism evidence="3">
    <name type="scientific">uncultured Caudovirales phage</name>
    <dbReference type="NCBI Taxonomy" id="2100421"/>
    <lineage>
        <taxon>Viruses</taxon>
        <taxon>Duplodnaviria</taxon>
        <taxon>Heunggongvirae</taxon>
        <taxon>Uroviricota</taxon>
        <taxon>Caudoviricetes</taxon>
        <taxon>Peduoviridae</taxon>
        <taxon>Maltschvirus</taxon>
        <taxon>Maltschvirus maltsch</taxon>
    </lineage>
</organism>
<dbReference type="EMBL" id="LR796249">
    <property type="protein sequence ID" value="CAB4131305.1"/>
    <property type="molecule type" value="Genomic_DNA"/>
</dbReference>
<feature type="region of interest" description="Disordered" evidence="1">
    <location>
        <begin position="24"/>
        <end position="88"/>
    </location>
</feature>
<reference evidence="3" key="1">
    <citation type="submission" date="2020-04" db="EMBL/GenBank/DDBJ databases">
        <authorList>
            <person name="Chiriac C."/>
            <person name="Salcher M."/>
            <person name="Ghai R."/>
            <person name="Kavagutti S V."/>
        </authorList>
    </citation>
    <scope>NUCLEOTIDE SEQUENCE</scope>
</reference>
<protein>
    <submittedName>
        <fullName evidence="3">Uncharacterized protein</fullName>
    </submittedName>
</protein>
<sequence length="351" mass="39103">MNQRDRGITSFSKPPVEVVKNMANRNLSSEQQAQRDMMDQIKSGGRPVGGVPPVKIPPLDAEPLKGGGTMTSQAAPLSDPRNPLSPAYSPELAAMAAKQGGPFSTLPEEAKQDPRFRAGVGSMIAENQPHLASPPAPSGERKPILREETQRDLEKLASFQQTAENIQQKALDEQDKQVEEEIAKDSATYSAEINAILNDDDINLLNNPTRRKDVESRLSPLNIEDILVYGELRQEVPVVPGKTKYEFRSTTGEEDLAVKRMMFGETGGDRYMIDKFGLMNLALGLVAINGMALPSHLNDKKRFDETLFIRKYETLMKFPVQLLADMSVQYMWFDQRVRRLFVKSAEALKNS</sequence>
<evidence type="ECO:0000313" key="2">
    <source>
        <dbReference type="EMBL" id="CAB4131305.1"/>
    </source>
</evidence>
<evidence type="ECO:0000256" key="1">
    <source>
        <dbReference type="SAM" id="MobiDB-lite"/>
    </source>
</evidence>